<evidence type="ECO:0000256" key="1">
    <source>
        <dbReference type="ARBA" id="ARBA00022691"/>
    </source>
</evidence>
<reference evidence="6" key="1">
    <citation type="journal article" date="2019" name="Int. J. Syst. Evol. Microbiol.">
        <title>The Global Catalogue of Microorganisms (GCM) 10K type strain sequencing project: providing services to taxonomists for standard genome sequencing and annotation.</title>
        <authorList>
            <consortium name="The Broad Institute Genomics Platform"/>
            <consortium name="The Broad Institute Genome Sequencing Center for Infectious Disease"/>
            <person name="Wu L."/>
            <person name="Ma J."/>
        </authorList>
    </citation>
    <scope>NUCLEOTIDE SEQUENCE [LARGE SCALE GENOMIC DNA]</scope>
    <source>
        <strain evidence="6">CGMCC 1.12295</strain>
    </source>
</reference>
<feature type="domain" description="S-adenosyl-l-methionine hydroxide adenosyltransferase C-terminal" evidence="4">
    <location>
        <begin position="180"/>
        <end position="272"/>
    </location>
</feature>
<dbReference type="InterPro" id="IPR002747">
    <property type="entry name" value="SAM_OH_AdoTrfase"/>
</dbReference>
<comment type="caution">
    <text evidence="5">The sequence shown here is derived from an EMBL/GenBank/DDBJ whole genome shotgun (WGS) entry which is preliminary data.</text>
</comment>
<dbReference type="SUPFAM" id="SSF102522">
    <property type="entry name" value="Bacterial fluorinating enzyme, N-terminal domain"/>
    <property type="match status" value="1"/>
</dbReference>
<dbReference type="InterPro" id="IPR046469">
    <property type="entry name" value="SAM_HAT_N"/>
</dbReference>
<keyword evidence="1" id="KW-0949">S-adenosyl-L-methionine</keyword>
<evidence type="ECO:0000313" key="5">
    <source>
        <dbReference type="EMBL" id="MFD1706478.1"/>
    </source>
</evidence>
<dbReference type="InterPro" id="IPR023227">
    <property type="entry name" value="SAM_OH_AdoTrfase_C_sf"/>
</dbReference>
<proteinExistence type="inferred from homology"/>
<dbReference type="InterPro" id="IPR023228">
    <property type="entry name" value="SAM_OH_AdoTrfase_N_sf"/>
</dbReference>
<dbReference type="EMBL" id="JBHUEO010000013">
    <property type="protein sequence ID" value="MFD1706478.1"/>
    <property type="molecule type" value="Genomic_DNA"/>
</dbReference>
<dbReference type="PANTHER" id="PTHR35092">
    <property type="entry name" value="CHLORINASE MJ1651"/>
    <property type="match status" value="1"/>
</dbReference>
<evidence type="ECO:0000259" key="3">
    <source>
        <dbReference type="Pfam" id="PF01887"/>
    </source>
</evidence>
<sequence>MGNPLILQSDFGLSDGAVSAMYGVANGVDPDIKIYNLTHDIPPFDIWEGSYRLLQTITYWPEQSVFVSVVDPGVGTDRRSVVARTVSNHFIVTPDNGTLTHVNKDIGIAEMREIDETVNRLPNSGASHTFHGRDIYAYTGARLAAGIISFEQVGPKIDTEKLVMLPTMDATLKEDMLHGIIDVLDIRYGNIWTNISRSQLLDLQVQYGDSVKVTIEHEAAIVFEREMIYGRSFAATEKGETLIYINSLDNVAVAINQQSFAKKYKIGTGVDWKVYIKKS</sequence>
<comment type="similarity">
    <text evidence="2">Belongs to the SAM hydrolase / SAM-dependent halogenase family.</text>
</comment>
<name>A0ABW4KH57_9BACI</name>
<dbReference type="Proteomes" id="UP001597301">
    <property type="component" value="Unassembled WGS sequence"/>
</dbReference>
<dbReference type="Gene3D" id="3.40.50.10790">
    <property type="entry name" value="S-adenosyl-l-methionine hydroxide adenosyltransferase, N-terminal"/>
    <property type="match status" value="1"/>
</dbReference>
<keyword evidence="6" id="KW-1185">Reference proteome</keyword>
<feature type="domain" description="S-adenosyl-l-methionine hydroxide adenosyltransferase N-terminal" evidence="3">
    <location>
        <begin position="6"/>
        <end position="154"/>
    </location>
</feature>
<dbReference type="Pfam" id="PF20257">
    <property type="entry name" value="SAM_HAT_C"/>
    <property type="match status" value="1"/>
</dbReference>
<protein>
    <submittedName>
        <fullName evidence="5">S-adenosyl-l-methionine hydroxide adenosyltransferase family protein</fullName>
    </submittedName>
</protein>
<evidence type="ECO:0000256" key="2">
    <source>
        <dbReference type="ARBA" id="ARBA00024035"/>
    </source>
</evidence>
<organism evidence="5 6">
    <name type="scientific">Siminovitchia sediminis</name>
    <dbReference type="NCBI Taxonomy" id="1274353"/>
    <lineage>
        <taxon>Bacteria</taxon>
        <taxon>Bacillati</taxon>
        <taxon>Bacillota</taxon>
        <taxon>Bacilli</taxon>
        <taxon>Bacillales</taxon>
        <taxon>Bacillaceae</taxon>
        <taxon>Siminovitchia</taxon>
    </lineage>
</organism>
<dbReference type="Pfam" id="PF01887">
    <property type="entry name" value="SAM_HAT_N"/>
    <property type="match status" value="1"/>
</dbReference>
<evidence type="ECO:0000259" key="4">
    <source>
        <dbReference type="Pfam" id="PF20257"/>
    </source>
</evidence>
<evidence type="ECO:0000313" key="6">
    <source>
        <dbReference type="Proteomes" id="UP001597301"/>
    </source>
</evidence>
<dbReference type="InterPro" id="IPR046470">
    <property type="entry name" value="SAM_HAT_C"/>
</dbReference>
<dbReference type="Gene3D" id="2.40.30.90">
    <property type="entry name" value="Bacterial fluorinating enzyme like"/>
    <property type="match status" value="1"/>
</dbReference>
<dbReference type="PIRSF" id="PIRSF006779">
    <property type="entry name" value="UCP006779"/>
    <property type="match status" value="1"/>
</dbReference>
<dbReference type="PANTHER" id="PTHR35092:SF1">
    <property type="entry name" value="CHLORINASE MJ1651"/>
    <property type="match status" value="1"/>
</dbReference>
<accession>A0ABW4KH57</accession>
<dbReference type="SUPFAM" id="SSF101852">
    <property type="entry name" value="Bacterial fluorinating enzyme, C-terminal domain"/>
    <property type="match status" value="1"/>
</dbReference>
<dbReference type="RefSeq" id="WP_380773083.1">
    <property type="nucleotide sequence ID" value="NZ_JBHUEO010000013.1"/>
</dbReference>
<gene>
    <name evidence="5" type="ORF">ACFSCZ_06885</name>
</gene>